<evidence type="ECO:0000313" key="2">
    <source>
        <dbReference type="Proteomes" id="UP000619033"/>
    </source>
</evidence>
<proteinExistence type="predicted"/>
<comment type="caution">
    <text evidence="1">The sequence shown here is derived from an EMBL/GenBank/DDBJ whole genome shotgun (WGS) entry which is preliminary data.</text>
</comment>
<dbReference type="Proteomes" id="UP000619033">
    <property type="component" value="Unassembled WGS sequence"/>
</dbReference>
<keyword evidence="2" id="KW-1185">Reference proteome</keyword>
<gene>
    <name evidence="1" type="ORF">JI744_11710</name>
</gene>
<evidence type="ECO:0000313" key="1">
    <source>
        <dbReference type="EMBL" id="MBL4928772.1"/>
    </source>
</evidence>
<protein>
    <submittedName>
        <fullName evidence="1">Uncharacterized protein</fullName>
    </submittedName>
</protein>
<dbReference type="EMBL" id="JAESVP010000005">
    <property type="protein sequence ID" value="MBL4928772.1"/>
    <property type="molecule type" value="Genomic_DNA"/>
</dbReference>
<sequence>MPNVTRPLAFADDFIHAELVTDVRDLAVADAVVVNLSPRPMITGDAHPAIVPAWKSTWLKGGVIKSAERVALIKVVQKTNLGGCVFRGWDWLGNRIKSFPRDTPLYISHFDHVGEVTTDPLVFTNERATPQQEQTFDMRLNLWWSPGDTDCFIHNEHPFLEVHTQIHGQGRMQKFHERDEATMYEDIPMLIGYSHDPFCRVTGPNQWTYPWHRYYADTDSVWLAIELHPRA</sequence>
<organism evidence="1 2">
    <name type="scientific">Fuscibacter oryzae</name>
    <dbReference type="NCBI Taxonomy" id="2803939"/>
    <lineage>
        <taxon>Bacteria</taxon>
        <taxon>Pseudomonadati</taxon>
        <taxon>Pseudomonadota</taxon>
        <taxon>Alphaproteobacteria</taxon>
        <taxon>Rhodobacterales</taxon>
        <taxon>Paracoccaceae</taxon>
        <taxon>Fuscibacter</taxon>
    </lineage>
</organism>
<name>A0A8J7SUR0_9RHOB</name>
<reference evidence="1" key="1">
    <citation type="submission" date="2021-01" db="EMBL/GenBank/DDBJ databases">
        <title>Genome seq and assembly of Tabrizicola sp. KVB23.</title>
        <authorList>
            <person name="Chhetri G."/>
        </authorList>
    </citation>
    <scope>NUCLEOTIDE SEQUENCE</scope>
    <source>
        <strain evidence="1">KVB23</strain>
    </source>
</reference>
<accession>A0A8J7SUR0</accession>
<dbReference type="AlphaFoldDB" id="A0A8J7SUR0"/>
<dbReference type="RefSeq" id="WP_202661098.1">
    <property type="nucleotide sequence ID" value="NZ_JAESVP010000005.1"/>
</dbReference>